<dbReference type="PANTHER" id="PTHR46579">
    <property type="entry name" value="F5/8 TYPE C DOMAIN-CONTAINING PROTEIN-RELATED"/>
    <property type="match status" value="1"/>
</dbReference>
<reference evidence="2 3" key="1">
    <citation type="journal article" name="Sci. Rep.">
        <title>Telomere-to-telomere assembled and centromere annotated genomes of the two main subspecies of the button mushroom Agaricus bisporus reveal especially polymorphic chromosome ends.</title>
        <authorList>
            <person name="Sonnenberg A.S.M."/>
            <person name="Sedaghat-Telgerd N."/>
            <person name="Lavrijssen B."/>
            <person name="Ohm R.A."/>
            <person name="Hendrickx P.M."/>
            <person name="Scholtmeijer K."/>
            <person name="Baars J.J.P."/>
            <person name="van Peer A."/>
        </authorList>
    </citation>
    <scope>NUCLEOTIDE SEQUENCE [LARGE SCALE GENOMIC DNA]</scope>
    <source>
        <strain evidence="2 3">H119_p4</strain>
    </source>
</reference>
<dbReference type="AlphaFoldDB" id="A0A8H7C481"/>
<gene>
    <name evidence="2" type="ORF">Agabi119p4_9984</name>
</gene>
<comment type="caution">
    <text evidence="2">The sequence shown here is derived from an EMBL/GenBank/DDBJ whole genome shotgun (WGS) entry which is preliminary data.</text>
</comment>
<dbReference type="Pfam" id="PF02992">
    <property type="entry name" value="Transposase_21"/>
    <property type="match status" value="1"/>
</dbReference>
<evidence type="ECO:0000256" key="1">
    <source>
        <dbReference type="SAM" id="MobiDB-lite"/>
    </source>
</evidence>
<organism evidence="2 3">
    <name type="scientific">Agaricus bisporus var. burnettii</name>
    <dbReference type="NCBI Taxonomy" id="192524"/>
    <lineage>
        <taxon>Eukaryota</taxon>
        <taxon>Fungi</taxon>
        <taxon>Dikarya</taxon>
        <taxon>Basidiomycota</taxon>
        <taxon>Agaricomycotina</taxon>
        <taxon>Agaricomycetes</taxon>
        <taxon>Agaricomycetidae</taxon>
        <taxon>Agaricales</taxon>
        <taxon>Agaricineae</taxon>
        <taxon>Agaricaceae</taxon>
        <taxon>Agaricus</taxon>
    </lineage>
</organism>
<evidence type="ECO:0000313" key="3">
    <source>
        <dbReference type="Proteomes" id="UP000629468"/>
    </source>
</evidence>
<evidence type="ECO:0000313" key="2">
    <source>
        <dbReference type="EMBL" id="KAF7761992.1"/>
    </source>
</evidence>
<name>A0A8H7C481_AGABI</name>
<dbReference type="PANTHER" id="PTHR46579:SF1">
    <property type="entry name" value="F5_8 TYPE C DOMAIN-CONTAINING PROTEIN"/>
    <property type="match status" value="1"/>
</dbReference>
<protein>
    <recommendedName>
        <fullName evidence="4">Transposase family Tnp2 protein</fullName>
    </recommendedName>
</protein>
<sequence>MNIDPDDPTLPHFPFTHHSSPPPDDATNPEYKILDAVPNPNSNPNMVLLLNPSFATRTIPKPPESNNATSLPLTFENVDITSILQSDPSNRSEHELKLSIQYNQNPPTEYIDLEEDFNSKLSLDLYLALQTYPEAVYTKVTTILNRALPSTLSLLSLYRIKRFARKFSYTSTIEHDMCPNSCIAFTGPLDCEDTCYECGTLRWDPAVTDKKVATAKFSTITLGTQLQSFYASSEVARLMQYRWEKTQPILAQIQRGEDIQFDVYDDIFSGYDYAHLVKSGTVDGNTILLMLSIDGAQLYEHRASDCWMLIWVILELSPALRYKKRYVLPAGIIPGPGKPKNLDTFLFPGLYHISALQREGLRVWDAALNSVVSKRPQIFLDTADAPGMASISGIIGYKGARGCRNYCTLKTRHTQGASHYYPILQKLDGNMPAGSDHPNINLHATNPYYSQTEYNLNVTQLLNSFHGNFNMHRKLTGLTKPSIFSGLYAPALGAPGAFPIDTMHLFALNIPELLLHLWRGTLHSDRSDPSSLWPWRVLVGEDWKQHGAKVAALRPYLPYTYTRPPRNPAEKIHSGYKADEFNGYTWGYLPGLLYGLLPEPYYQNFCKLVRIIHLMSQRQILPNDLDEVQKLVVDFLNEYEEIYIDHKQSRIHFVRQCLHTLWHLAPETCRLGPPALYAQWTMERTIGNLGQEIRLHSNPYANLTQRAVARGVANSIYARYPDLWSDQPDFPRGAVVLSDGYALLHPHEDPPSKMQIDEYNALSRFVALHPGVLQPEKITRSARLQLPNGVRIRCAWKEDQRRQKLRVSRMVKLKLIDQQFKTPSIVGEVLYFFCVDDSTVGVRHALAMISLTTAFDQEIRSGTHDVLWVCGFTRYESLLVVNVDCIDSLVALLPLSDGEYFLMEDLGNSVATSLAGSTNDDNEADEGN</sequence>
<accession>A0A8H7C481</accession>
<feature type="region of interest" description="Disordered" evidence="1">
    <location>
        <begin position="1"/>
        <end position="28"/>
    </location>
</feature>
<dbReference type="Proteomes" id="UP000629468">
    <property type="component" value="Unassembled WGS sequence"/>
</dbReference>
<proteinExistence type="predicted"/>
<dbReference type="EMBL" id="JABXXO010000013">
    <property type="protein sequence ID" value="KAF7761992.1"/>
    <property type="molecule type" value="Genomic_DNA"/>
</dbReference>
<dbReference type="InterPro" id="IPR004242">
    <property type="entry name" value="Transposase_21"/>
</dbReference>
<evidence type="ECO:0008006" key="4">
    <source>
        <dbReference type="Google" id="ProtNLM"/>
    </source>
</evidence>